<keyword evidence="1" id="KW-0808">Transferase</keyword>
<dbReference type="AlphaFoldDB" id="A0A7G2ETR6"/>
<evidence type="ECO:0000256" key="2">
    <source>
        <dbReference type="ARBA" id="ARBA00023315"/>
    </source>
</evidence>
<dbReference type="InterPro" id="IPR023213">
    <property type="entry name" value="CAT-like_dom_sf"/>
</dbReference>
<dbReference type="EMBL" id="LR881468">
    <property type="protein sequence ID" value="CAD5324519.1"/>
    <property type="molecule type" value="Genomic_DNA"/>
</dbReference>
<evidence type="ECO:0000256" key="1">
    <source>
        <dbReference type="ARBA" id="ARBA00022679"/>
    </source>
</evidence>
<evidence type="ECO:0000256" key="3">
    <source>
        <dbReference type="SAM" id="MobiDB-lite"/>
    </source>
</evidence>
<dbReference type="InterPro" id="IPR051504">
    <property type="entry name" value="Plant_metabolite_acyltrans"/>
</dbReference>
<organism evidence="4 5">
    <name type="scientific">Arabidopsis thaliana</name>
    <name type="common">Mouse-ear cress</name>
    <dbReference type="NCBI Taxonomy" id="3702"/>
    <lineage>
        <taxon>Eukaryota</taxon>
        <taxon>Viridiplantae</taxon>
        <taxon>Streptophyta</taxon>
        <taxon>Embryophyta</taxon>
        <taxon>Tracheophyta</taxon>
        <taxon>Spermatophyta</taxon>
        <taxon>Magnoliopsida</taxon>
        <taxon>eudicotyledons</taxon>
        <taxon>Gunneridae</taxon>
        <taxon>Pentapetalae</taxon>
        <taxon>rosids</taxon>
        <taxon>malvids</taxon>
        <taxon>Brassicales</taxon>
        <taxon>Brassicaceae</taxon>
        <taxon>Camelineae</taxon>
        <taxon>Arabidopsis</taxon>
    </lineage>
</organism>
<reference evidence="4 5" key="1">
    <citation type="submission" date="2020-09" db="EMBL/GenBank/DDBJ databases">
        <authorList>
            <person name="Ashkenazy H."/>
        </authorList>
    </citation>
    <scope>NUCLEOTIDE SEQUENCE [LARGE SCALE GENOMIC DNA]</scope>
    <source>
        <strain evidence="5">cv. Cdm-0</strain>
    </source>
</reference>
<accession>A0A7G2ETR6</accession>
<sequence length="565" mass="62818">MTKDESNGDNPDDGDAAKENITVGRLALQDPKPHIVIFPKDTVSLTVVESEADFSYISSKELRLETELRPLVPELQVSSDSASILSIQITFFPNQGFSIGTIVHHVVMDGKTASKFYKAWAHICKHGNIPQDFDLPMVLDRTVINVPAGLEPKLFQLLPYLSKEKVNARNLMLPPAKENINVVRVTLELSEANIKKLKEQAKNESTWSDLLLSTSSRTLGSDSDSEEAETNKELACANPVEEAERQDDGLAVIEEEEERSSESDEDVNVEKSVEDEGHEDERDEDVIVEKSVEERTIDEDIANVLMEMEPARSKDRLRMAALYFLTSIIVMPTKTGERASPIDDFCVRSASDLTFCKIFPSGRYSFEYMLKSISHTLDHFNGVVPNTQSPWPVPGFCVPLEAHGGSVDRPIRFIYAADFRNRLDPPVPLTYFGNCVLPIDFNGYEATTFLGEDGFVNGVEILSDSVKGLGSRSLESVWEVYEEGTKNMKVGTKVLTVTGSNQFGIYGADFGWGRPVNTDVMSLYKNNSFSMSARRDEIGGVEIGVSLKRCEMIVFLSLFSNGFDN</sequence>
<dbReference type="PANTHER" id="PTHR31625">
    <property type="match status" value="1"/>
</dbReference>
<dbReference type="Proteomes" id="UP000516314">
    <property type="component" value="Chromosome 3"/>
</dbReference>
<gene>
    <name evidence="4" type="ORF">AT9943_LOCUS12409</name>
</gene>
<name>A0A7G2ETR6_ARATH</name>
<keyword evidence="2" id="KW-0012">Acyltransferase</keyword>
<proteinExistence type="predicted"/>
<protein>
    <submittedName>
        <fullName evidence="4">(thale cress) hypothetical protein</fullName>
    </submittedName>
</protein>
<evidence type="ECO:0000313" key="5">
    <source>
        <dbReference type="Proteomes" id="UP000516314"/>
    </source>
</evidence>
<evidence type="ECO:0000313" key="4">
    <source>
        <dbReference type="EMBL" id="CAD5324519.1"/>
    </source>
</evidence>
<feature type="region of interest" description="Disordered" evidence="3">
    <location>
        <begin position="216"/>
        <end position="284"/>
    </location>
</feature>
<dbReference type="GO" id="GO:0016747">
    <property type="term" value="F:acyltransferase activity, transferring groups other than amino-acyl groups"/>
    <property type="evidence" value="ECO:0007669"/>
    <property type="project" value="UniProtKB-ARBA"/>
</dbReference>
<dbReference type="Pfam" id="PF02458">
    <property type="entry name" value="Transferase"/>
    <property type="match status" value="2"/>
</dbReference>
<feature type="compositionally biased region" description="Acidic residues" evidence="3">
    <location>
        <begin position="253"/>
        <end position="267"/>
    </location>
</feature>
<dbReference type="Gene3D" id="3.30.559.10">
    <property type="entry name" value="Chloramphenicol acetyltransferase-like domain"/>
    <property type="match status" value="2"/>
</dbReference>